<feature type="region of interest" description="Disordered" evidence="16">
    <location>
        <begin position="1"/>
        <end position="40"/>
    </location>
</feature>
<dbReference type="GO" id="GO:0008175">
    <property type="term" value="F:tRNA methyltransferase activity"/>
    <property type="evidence" value="ECO:0007669"/>
    <property type="project" value="TreeGrafter"/>
</dbReference>
<dbReference type="EC" id="2.3.1.231" evidence="4"/>
<dbReference type="Gene3D" id="3.40.50.150">
    <property type="entry name" value="Vaccinia Virus protein VP39"/>
    <property type="match status" value="1"/>
</dbReference>
<protein>
    <recommendedName>
        <fullName evidence="6">tRNA wybutosine-synthesizing protein 4</fullName>
        <ecNumber evidence="5">2.1.1.290</ecNumber>
        <ecNumber evidence="4">2.3.1.231</ecNumber>
    </recommendedName>
    <alternativeName>
        <fullName evidence="13">Leucine carboxyl methyltransferase 2</fullName>
    </alternativeName>
    <alternativeName>
        <fullName evidence="14">tRNA(Phe) (7-(3-amino-3-(methoxycarbonyl)propyl)wyosine(37)-N)-methoxycarbonyltransferase</fullName>
    </alternativeName>
    <alternativeName>
        <fullName evidence="12">tRNA(Phe) (7-(3-amino-3-carboxypropyl)wyosine(37)-O)-methyltransferase</fullName>
    </alternativeName>
</protein>
<proteinExistence type="inferred from homology"/>
<evidence type="ECO:0000256" key="13">
    <source>
        <dbReference type="ARBA" id="ARBA00030231"/>
    </source>
</evidence>
<reference evidence="18" key="1">
    <citation type="journal article" date="2021" name="Nat. Commun.">
        <title>Genetic determinants of endophytism in the Arabidopsis root mycobiome.</title>
        <authorList>
            <person name="Mesny F."/>
            <person name="Miyauchi S."/>
            <person name="Thiergart T."/>
            <person name="Pickel B."/>
            <person name="Atanasova L."/>
            <person name="Karlsson M."/>
            <person name="Huettel B."/>
            <person name="Barry K.W."/>
            <person name="Haridas S."/>
            <person name="Chen C."/>
            <person name="Bauer D."/>
            <person name="Andreopoulos W."/>
            <person name="Pangilinan J."/>
            <person name="LaButti K."/>
            <person name="Riley R."/>
            <person name="Lipzen A."/>
            <person name="Clum A."/>
            <person name="Drula E."/>
            <person name="Henrissat B."/>
            <person name="Kohler A."/>
            <person name="Grigoriev I.V."/>
            <person name="Martin F.M."/>
            <person name="Hacquard S."/>
        </authorList>
    </citation>
    <scope>NUCLEOTIDE SEQUENCE</scope>
    <source>
        <strain evidence="18">MPI-CAGE-CH-0230</strain>
    </source>
</reference>
<dbReference type="EMBL" id="JAGTJQ010000010">
    <property type="protein sequence ID" value="KAH7021098.1"/>
    <property type="molecule type" value="Genomic_DNA"/>
</dbReference>
<keyword evidence="19" id="KW-1185">Reference proteome</keyword>
<dbReference type="InterPro" id="IPR029063">
    <property type="entry name" value="SAM-dependent_MTases_sf"/>
</dbReference>
<dbReference type="Gene3D" id="2.120.10.80">
    <property type="entry name" value="Kelch-type beta propeller"/>
    <property type="match status" value="1"/>
</dbReference>
<dbReference type="SUPFAM" id="SSF50965">
    <property type="entry name" value="Galactose oxidase, central domain"/>
    <property type="match status" value="1"/>
</dbReference>
<evidence type="ECO:0000256" key="10">
    <source>
        <dbReference type="ARBA" id="ARBA00022694"/>
    </source>
</evidence>
<dbReference type="InterPro" id="IPR041667">
    <property type="entry name" value="Cupin_8"/>
</dbReference>
<evidence type="ECO:0000256" key="9">
    <source>
        <dbReference type="ARBA" id="ARBA00022691"/>
    </source>
</evidence>
<evidence type="ECO:0000256" key="8">
    <source>
        <dbReference type="ARBA" id="ARBA00022679"/>
    </source>
</evidence>
<name>A0A9P8XYX0_9PEZI</name>
<dbReference type="InterPro" id="IPR007213">
    <property type="entry name" value="Ppm1/Ppm2/Tcmp"/>
</dbReference>
<comment type="similarity">
    <text evidence="3">Belongs to the methyltransferase superfamily. LCMT family.</text>
</comment>
<dbReference type="GO" id="GO:0031591">
    <property type="term" value="P:wybutosine biosynthetic process"/>
    <property type="evidence" value="ECO:0007669"/>
    <property type="project" value="TreeGrafter"/>
</dbReference>
<dbReference type="InterPro" id="IPR003347">
    <property type="entry name" value="JmjC_dom"/>
</dbReference>
<evidence type="ECO:0000259" key="17">
    <source>
        <dbReference type="PROSITE" id="PS51184"/>
    </source>
</evidence>
<evidence type="ECO:0000256" key="16">
    <source>
        <dbReference type="SAM" id="MobiDB-lite"/>
    </source>
</evidence>
<dbReference type="RefSeq" id="XP_046007299.1">
    <property type="nucleotide sequence ID" value="XM_046155265.1"/>
</dbReference>
<dbReference type="Pfam" id="PF13621">
    <property type="entry name" value="Cupin_8"/>
    <property type="match status" value="1"/>
</dbReference>
<dbReference type="OrthoDB" id="47172at2759"/>
<dbReference type="InterPro" id="IPR011043">
    <property type="entry name" value="Gal_Oxase/kelch_b-propeller"/>
</dbReference>
<dbReference type="SUPFAM" id="SSF53335">
    <property type="entry name" value="S-adenosyl-L-methionine-dependent methyltransferases"/>
    <property type="match status" value="1"/>
</dbReference>
<comment type="pathway">
    <text evidence="2">tRNA modification; wybutosine-tRNA(Phe) biosynthesis.</text>
</comment>
<dbReference type="InterPro" id="IPR015915">
    <property type="entry name" value="Kelch-typ_b-propeller"/>
</dbReference>
<dbReference type="Pfam" id="PF04072">
    <property type="entry name" value="LCM"/>
    <property type="match status" value="1"/>
</dbReference>
<dbReference type="Gene3D" id="2.60.120.650">
    <property type="entry name" value="Cupin"/>
    <property type="match status" value="1"/>
</dbReference>
<dbReference type="FunFam" id="2.60.120.650:FF:000043">
    <property type="entry name" value="tRNA wybutosine-synthesizing protein 4"/>
    <property type="match status" value="1"/>
</dbReference>
<evidence type="ECO:0000256" key="12">
    <source>
        <dbReference type="ARBA" id="ARBA00029750"/>
    </source>
</evidence>
<keyword evidence="10" id="KW-0819">tRNA processing</keyword>
<dbReference type="GO" id="GO:0030488">
    <property type="term" value="P:tRNA methylation"/>
    <property type="evidence" value="ECO:0007669"/>
    <property type="project" value="TreeGrafter"/>
</dbReference>
<comment type="catalytic activity">
    <reaction evidence="1">
        <text>7-[(3S)-3-amino-3-carboxypropyl]wyosine(37) in tRNA(Phe) + S-adenosyl-L-methionine = 7-[(3S)-(3-amino-3-methoxycarbonyl)propyl]wyosine(37) in tRNA(Phe) + S-adenosyl-L-homocysteine</text>
        <dbReference type="Rhea" id="RHEA:36903"/>
        <dbReference type="Rhea" id="RHEA-COMP:10379"/>
        <dbReference type="Rhea" id="RHEA-COMP:11844"/>
        <dbReference type="ChEBI" id="CHEBI:57856"/>
        <dbReference type="ChEBI" id="CHEBI:59789"/>
        <dbReference type="ChEBI" id="CHEBI:73543"/>
        <dbReference type="ChEBI" id="CHEBI:74275"/>
        <dbReference type="EC" id="2.1.1.290"/>
    </reaction>
</comment>
<dbReference type="AlphaFoldDB" id="A0A9P8XYX0"/>
<evidence type="ECO:0000256" key="5">
    <source>
        <dbReference type="ARBA" id="ARBA00012779"/>
    </source>
</evidence>
<dbReference type="Pfam" id="PF13418">
    <property type="entry name" value="Beta-prop_TYW4"/>
    <property type="match status" value="1"/>
</dbReference>
<accession>A0A9P8XYX0</accession>
<keyword evidence="9" id="KW-0949">S-adenosyl-L-methionine</keyword>
<comment type="catalytic activity">
    <reaction evidence="15">
        <text>7-[(3S)-(3-amino-3-methoxycarbonyl)propyl]wyosine(37) in tRNA(Phe) + S-adenosyl-L-methionine + CO2 = wybutosine(37) in tRNA(Phe) + S-adenosyl-L-homocysteine + 2 H(+)</text>
        <dbReference type="Rhea" id="RHEA:37119"/>
        <dbReference type="Rhea" id="RHEA-COMP:11844"/>
        <dbReference type="Rhea" id="RHEA-COMP:11847"/>
        <dbReference type="ChEBI" id="CHEBI:15378"/>
        <dbReference type="ChEBI" id="CHEBI:16526"/>
        <dbReference type="ChEBI" id="CHEBI:57856"/>
        <dbReference type="ChEBI" id="CHEBI:59789"/>
        <dbReference type="ChEBI" id="CHEBI:73544"/>
        <dbReference type="ChEBI" id="CHEBI:74275"/>
        <dbReference type="EC" id="2.3.1.231"/>
    </reaction>
</comment>
<gene>
    <name evidence="18" type="ORF">B0I36DRAFT_333779</name>
</gene>
<evidence type="ECO:0000313" key="19">
    <source>
        <dbReference type="Proteomes" id="UP000756346"/>
    </source>
</evidence>
<comment type="caution">
    <text evidence="18">The sequence shown here is derived from an EMBL/GenBank/DDBJ whole genome shotgun (WGS) entry which is preliminary data.</text>
</comment>
<keyword evidence="7" id="KW-0489">Methyltransferase</keyword>
<evidence type="ECO:0000256" key="11">
    <source>
        <dbReference type="ARBA" id="ARBA00025588"/>
    </source>
</evidence>
<keyword evidence="8" id="KW-0808">Transferase</keyword>
<evidence type="ECO:0000256" key="2">
    <source>
        <dbReference type="ARBA" id="ARBA00004797"/>
    </source>
</evidence>
<dbReference type="PROSITE" id="PS51184">
    <property type="entry name" value="JMJC"/>
    <property type="match status" value="1"/>
</dbReference>
<organism evidence="18 19">
    <name type="scientific">Microdochium trichocladiopsis</name>
    <dbReference type="NCBI Taxonomy" id="1682393"/>
    <lineage>
        <taxon>Eukaryota</taxon>
        <taxon>Fungi</taxon>
        <taxon>Dikarya</taxon>
        <taxon>Ascomycota</taxon>
        <taxon>Pezizomycotina</taxon>
        <taxon>Sordariomycetes</taxon>
        <taxon>Xylariomycetidae</taxon>
        <taxon>Xylariales</taxon>
        <taxon>Microdochiaceae</taxon>
        <taxon>Microdochium</taxon>
    </lineage>
</organism>
<evidence type="ECO:0000256" key="7">
    <source>
        <dbReference type="ARBA" id="ARBA00022603"/>
    </source>
</evidence>
<comment type="function">
    <text evidence="11">Probable S-adenosyl-L-methionine-dependent methyltransferase that acts as a component of the wybutosine biosynthesis pathway. Wybutosine is a hyper modified guanosine with a tricyclic base found at the 3'-position adjacent to the anticodon of eukaryotic phenylalanine tRNA. May methylate the carboxyl group of leucine residues to form alpha-leucine ester residues.</text>
</comment>
<feature type="compositionally biased region" description="Low complexity" evidence="16">
    <location>
        <begin position="1"/>
        <end position="24"/>
    </location>
</feature>
<sequence>MSAAQDGASSSAGPSAAGSGMPKASSRRRPAGRSAKDLAQDDIVMATNSSSIVSKRSVEKIYYPGEPHFFRYFVKKFQRRSPLINRGYHLRLHVIDVAVRSFLRRPTSKTKVVVNLGCGSDVLPWQCFTRYPENCRGAKFVDIDFPDLLRRKCNVVQDTPELLGPLDNVTIPTSGQVFLTSDQYVQIGCDLRELGKVEESLASVLDIPNCEFLFVAEVSITYMETEGADGVIKWASSLGDVEFCLLEQILPDGPEHPFAKTMLQHFNKLKAPPKSVFVYPTLQAQRDRFGRLGWSHADVKSLWQIWTGNDYLSVEDRKELNDIEPFDEWEEFALFAGHYCVVSARTSPGAATLSKTEAEAEATNSSAQVCPEVSTIFYPYQGTRGQRRFGASLKINNTLGESFLSNIFGLGTNTRLRSQDIYGSQFNLEDVDVSSESPSSRMCHATTELRGLGNILCGGRTSPSSALKDAWLLRRHENSWSRIKDLPTALYRHGLTRLGSSHNMALVLGGKTSASAIFQGCLIYQPGSEWRACQIQGTEYVPVFGAVLLSFPDSESGADGLIFTGVLLGGMLEDGTIAKQALHWTLKVPKGNEAPTIIFEPLAISDRDSSKSLVATINRFGATGLNLGGSSIAIVGGIIENELLRPDQEIVQIDFVKTANASVSDGFVLEPIRLATSERGRRIPRPLLVGISAATTDDGKLVIMGGGGVCFSMGSYWNEGCYTVQLGLPQPPSTDDGMKPPGSWALLRTQEITDGHSALNLQAHPQPSQKTVKVDVPKIRISSNDDFVRLLTEAKPVIIEGLDLGSCVQGWDVESIIGKVGTDRSVVIHEAESSKMDFNGKNFSYTTKSFAEFMRDADAGKPVYLRALSGEKPSDQPADLDKDFPVLAADFTIPDALQFVRDNVFSSVLRVSGGANMWLHYDVMANVYCQIRGSKRLVLFPPSDVSRLSFAPGASSSSLNVFEHLDEEDFSSLSSSSAAAAAALLSQTHPHEAILKPGDVLFLPALWPHTAQPIMPPPTKATTATTGGAAGVAVNIFFRSLVDSTSYAAGRDVYGNRDLAAYEKGRQDVARIARAFDDKGVPEDMKEFYILRLADELLGKRRGVAG</sequence>
<dbReference type="SUPFAM" id="SSF51197">
    <property type="entry name" value="Clavaminate synthase-like"/>
    <property type="match status" value="1"/>
</dbReference>
<evidence type="ECO:0000313" key="18">
    <source>
        <dbReference type="EMBL" id="KAH7021098.1"/>
    </source>
</evidence>
<dbReference type="GeneID" id="70184811"/>
<evidence type="ECO:0000256" key="6">
    <source>
        <dbReference type="ARBA" id="ARBA00018045"/>
    </source>
</evidence>
<dbReference type="Proteomes" id="UP000756346">
    <property type="component" value="Unassembled WGS sequence"/>
</dbReference>
<evidence type="ECO:0000256" key="1">
    <source>
        <dbReference type="ARBA" id="ARBA00001806"/>
    </source>
</evidence>
<evidence type="ECO:0000256" key="4">
    <source>
        <dbReference type="ARBA" id="ARBA00012155"/>
    </source>
</evidence>
<evidence type="ECO:0000256" key="14">
    <source>
        <dbReference type="ARBA" id="ARBA00030847"/>
    </source>
</evidence>
<evidence type="ECO:0000256" key="3">
    <source>
        <dbReference type="ARBA" id="ARBA00010703"/>
    </source>
</evidence>
<feature type="domain" description="JmjC" evidence="17">
    <location>
        <begin position="873"/>
        <end position="1053"/>
    </location>
</feature>
<evidence type="ECO:0000256" key="15">
    <source>
        <dbReference type="ARBA" id="ARBA00049250"/>
    </source>
</evidence>
<dbReference type="EC" id="2.1.1.290" evidence="5"/>
<dbReference type="Gene3D" id="6.10.140.1470">
    <property type="match status" value="1"/>
</dbReference>
<dbReference type="PANTHER" id="PTHR46529:SF1">
    <property type="entry name" value="TRNA WYBUTOSINE-SYNTHESIZING PROTEIN 4"/>
    <property type="match status" value="1"/>
</dbReference>
<dbReference type="PANTHER" id="PTHR46529">
    <property type="entry name" value="TRNA WYBUTOSINE-SYNTHESIZING PROTEIN 4"/>
    <property type="match status" value="1"/>
</dbReference>